<dbReference type="EMBL" id="JADEWL010000027">
    <property type="protein sequence ID" value="MBE9213208.1"/>
    <property type="molecule type" value="Genomic_DNA"/>
</dbReference>
<name>A0A8J7F024_9CYAN</name>
<keyword evidence="1" id="KW-1133">Transmembrane helix</keyword>
<organism evidence="2 3">
    <name type="scientific">Plectonema cf. radiosum LEGE 06105</name>
    <dbReference type="NCBI Taxonomy" id="945769"/>
    <lineage>
        <taxon>Bacteria</taxon>
        <taxon>Bacillati</taxon>
        <taxon>Cyanobacteriota</taxon>
        <taxon>Cyanophyceae</taxon>
        <taxon>Oscillatoriophycideae</taxon>
        <taxon>Oscillatoriales</taxon>
        <taxon>Microcoleaceae</taxon>
        <taxon>Plectonema</taxon>
    </lineage>
</organism>
<feature type="transmembrane region" description="Helical" evidence="1">
    <location>
        <begin position="6"/>
        <end position="24"/>
    </location>
</feature>
<evidence type="ECO:0000313" key="3">
    <source>
        <dbReference type="Proteomes" id="UP000620559"/>
    </source>
</evidence>
<keyword evidence="1" id="KW-0812">Transmembrane</keyword>
<dbReference type="Pfam" id="PF11283">
    <property type="entry name" value="DUF3084"/>
    <property type="match status" value="1"/>
</dbReference>
<dbReference type="InterPro" id="IPR021435">
    <property type="entry name" value="DUF3084"/>
</dbReference>
<keyword evidence="1" id="KW-0472">Membrane</keyword>
<dbReference type="AlphaFoldDB" id="A0A8J7F024"/>
<comment type="caution">
    <text evidence="2">The sequence shown here is derived from an EMBL/GenBank/DDBJ whole genome shotgun (WGS) entry which is preliminary data.</text>
</comment>
<evidence type="ECO:0000313" key="2">
    <source>
        <dbReference type="EMBL" id="MBE9213208.1"/>
    </source>
</evidence>
<evidence type="ECO:0000256" key="1">
    <source>
        <dbReference type="SAM" id="Phobius"/>
    </source>
</evidence>
<dbReference type="Proteomes" id="UP000620559">
    <property type="component" value="Unassembled WGS sequence"/>
</dbReference>
<keyword evidence="3" id="KW-1185">Reference proteome</keyword>
<reference evidence="2" key="1">
    <citation type="submission" date="2020-10" db="EMBL/GenBank/DDBJ databases">
        <authorList>
            <person name="Castelo-Branco R."/>
            <person name="Eusebio N."/>
            <person name="Adriana R."/>
            <person name="Vieira A."/>
            <person name="Brugerolle De Fraissinette N."/>
            <person name="Rezende De Castro R."/>
            <person name="Schneider M.P."/>
            <person name="Vasconcelos V."/>
            <person name="Leao P.N."/>
        </authorList>
    </citation>
    <scope>NUCLEOTIDE SEQUENCE</scope>
    <source>
        <strain evidence="2">LEGE 06105</strain>
    </source>
</reference>
<protein>
    <submittedName>
        <fullName evidence="2">DUF3084 domain-containing protein</fullName>
    </submittedName>
</protein>
<gene>
    <name evidence="2" type="ORF">IQ247_11070</name>
</gene>
<accession>A0A8J7F024</accession>
<sequence length="107" mass="12169">MTTVYIILAILITGGIISTLGDRVKRKIRKERLSLFNLRPKHTISLVAMLTGMSISASTLLILFVADKDLRRTVFKPEQIHREIQSKQQELKLVTQPQLEIKEIGKS</sequence>
<feature type="transmembrane region" description="Helical" evidence="1">
    <location>
        <begin position="44"/>
        <end position="66"/>
    </location>
</feature>
<dbReference type="RefSeq" id="WP_193919886.1">
    <property type="nucleotide sequence ID" value="NZ_JADEWL010000027.1"/>
</dbReference>
<proteinExistence type="predicted"/>